<proteinExistence type="predicted"/>
<dbReference type="CDD" id="cd06257">
    <property type="entry name" value="DnaJ"/>
    <property type="match status" value="1"/>
</dbReference>
<feature type="region of interest" description="Disordered" evidence="1">
    <location>
        <begin position="101"/>
        <end position="142"/>
    </location>
</feature>
<keyword evidence="3" id="KW-1185">Reference proteome</keyword>
<dbReference type="InterPro" id="IPR011009">
    <property type="entry name" value="Kinase-like_dom_sf"/>
</dbReference>
<feature type="region of interest" description="Disordered" evidence="1">
    <location>
        <begin position="1"/>
        <end position="37"/>
    </location>
</feature>
<organism evidence="2 3">
    <name type="scientific">Planomonospora corallina</name>
    <dbReference type="NCBI Taxonomy" id="1806052"/>
    <lineage>
        <taxon>Bacteria</taxon>
        <taxon>Bacillati</taxon>
        <taxon>Actinomycetota</taxon>
        <taxon>Actinomycetes</taxon>
        <taxon>Streptosporangiales</taxon>
        <taxon>Streptosporangiaceae</taxon>
        <taxon>Planomonospora</taxon>
    </lineage>
</organism>
<feature type="compositionally biased region" description="Pro residues" evidence="1">
    <location>
        <begin position="1"/>
        <end position="10"/>
    </location>
</feature>
<comment type="caution">
    <text evidence="2">The sequence shown here is derived from an EMBL/GenBank/DDBJ whole genome shotgun (WGS) entry which is preliminary data.</text>
</comment>
<accession>A0ABV8IF73</accession>
<reference evidence="3" key="1">
    <citation type="journal article" date="2019" name="Int. J. Syst. Evol. Microbiol.">
        <title>The Global Catalogue of Microorganisms (GCM) 10K type strain sequencing project: providing services to taxonomists for standard genome sequencing and annotation.</title>
        <authorList>
            <consortium name="The Broad Institute Genomics Platform"/>
            <consortium name="The Broad Institute Genome Sequencing Center for Infectious Disease"/>
            <person name="Wu L."/>
            <person name="Ma J."/>
        </authorList>
    </citation>
    <scope>NUCLEOTIDE SEQUENCE [LARGE SCALE GENOMIC DNA]</scope>
    <source>
        <strain evidence="3">TBRC 4489</strain>
    </source>
</reference>
<evidence type="ECO:0000313" key="2">
    <source>
        <dbReference type="EMBL" id="MFC4062672.1"/>
    </source>
</evidence>
<name>A0ABV8IF73_9ACTN</name>
<sequence>MTAPRPPDPAPARRGGDPAATARPPGPAPERARGHPAATTAEAIALVCAARTPRDLFGGDAPRRTYRRLARLLHPDLTAAPGAPEAFARLAALWDAALRDGTGGTGAPGETGETRETGRTGETGETGEDRTGPEETVVTTRRGTHRIGRTLHRGATAVLRACEGDLLVKVPLRPADNDLLRREAEALRTLEREADPRLLPYVPRLADSFRHRAGGVERQVNVVSRVPDGFLTLDEVRRRRPVLDPRDTAWIWRRLLVAVGTAHRAGIVHGAVFGHHVLVHPIEHGLVLVDWSQSVPTGAPLTALVARCREDYPPDVLARRPATEILDIRLATRCVAALMGVRPDQTGPDCRNVPARMRAFLRGSLLAPPRDAWRLLAELDELLEDLYGPRRYRPLRL</sequence>
<dbReference type="Proteomes" id="UP001595850">
    <property type="component" value="Unassembled WGS sequence"/>
</dbReference>
<dbReference type="Gene3D" id="1.10.510.10">
    <property type="entry name" value="Transferase(Phosphotransferase) domain 1"/>
    <property type="match status" value="1"/>
</dbReference>
<dbReference type="SUPFAM" id="SSF56112">
    <property type="entry name" value="Protein kinase-like (PK-like)"/>
    <property type="match status" value="1"/>
</dbReference>
<dbReference type="EMBL" id="JBHSBM010000054">
    <property type="protein sequence ID" value="MFC4062672.1"/>
    <property type="molecule type" value="Genomic_DNA"/>
</dbReference>
<dbReference type="InterPro" id="IPR001623">
    <property type="entry name" value="DnaJ_domain"/>
</dbReference>
<gene>
    <name evidence="2" type="ORF">ACFOWE_30615</name>
</gene>
<evidence type="ECO:0000313" key="3">
    <source>
        <dbReference type="Proteomes" id="UP001595850"/>
    </source>
</evidence>
<protein>
    <submittedName>
        <fullName evidence="2">Molecular chaperone DnaJ</fullName>
    </submittedName>
</protein>
<dbReference type="RefSeq" id="WP_377293999.1">
    <property type="nucleotide sequence ID" value="NZ_JBHSBM010000054.1"/>
</dbReference>
<evidence type="ECO:0000256" key="1">
    <source>
        <dbReference type="SAM" id="MobiDB-lite"/>
    </source>
</evidence>